<dbReference type="AlphaFoldDB" id="A0A8B8CD46"/>
<dbReference type="RefSeq" id="XP_022313693.1">
    <property type="nucleotide sequence ID" value="XM_022457985.1"/>
</dbReference>
<dbReference type="InterPro" id="IPR007320">
    <property type="entry name" value="PDCD2_C"/>
</dbReference>
<name>A0A8B8CD46_CRAVI</name>
<feature type="region of interest" description="Disordered" evidence="1">
    <location>
        <begin position="94"/>
        <end position="120"/>
    </location>
</feature>
<feature type="region of interest" description="Disordered" evidence="1">
    <location>
        <begin position="283"/>
        <end position="303"/>
    </location>
</feature>
<dbReference type="GeneID" id="111118483"/>
<dbReference type="PANTHER" id="PTHR46421">
    <property type="entry name" value="PROGRAMMED CELL DEATH PROTEIN 2-LIKE"/>
    <property type="match status" value="1"/>
</dbReference>
<protein>
    <submittedName>
        <fullName evidence="4">Programmed cell death protein 2-like</fullName>
    </submittedName>
</protein>
<feature type="domain" description="Programmed cell death protein 2 C-terminal" evidence="2">
    <location>
        <begin position="316"/>
        <end position="421"/>
    </location>
</feature>
<dbReference type="OrthoDB" id="366284at2759"/>
<dbReference type="PANTHER" id="PTHR46421:SF1">
    <property type="entry name" value="PROGRAMMED CELL DEATH PROTEIN 2-LIKE"/>
    <property type="match status" value="1"/>
</dbReference>
<dbReference type="GO" id="GO:0005737">
    <property type="term" value="C:cytoplasm"/>
    <property type="evidence" value="ECO:0007669"/>
    <property type="project" value="InterPro"/>
</dbReference>
<dbReference type="GO" id="GO:0006915">
    <property type="term" value="P:apoptotic process"/>
    <property type="evidence" value="ECO:0007669"/>
    <property type="project" value="TreeGrafter"/>
</dbReference>
<evidence type="ECO:0000256" key="1">
    <source>
        <dbReference type="SAM" id="MobiDB-lite"/>
    </source>
</evidence>
<feature type="compositionally biased region" description="Basic and acidic residues" evidence="1">
    <location>
        <begin position="175"/>
        <end position="202"/>
    </location>
</feature>
<dbReference type="KEGG" id="cvn:111118483"/>
<keyword evidence="3" id="KW-1185">Reference proteome</keyword>
<dbReference type="Proteomes" id="UP000694844">
    <property type="component" value="Chromosome 2"/>
</dbReference>
<evidence type="ECO:0000313" key="3">
    <source>
        <dbReference type="Proteomes" id="UP000694844"/>
    </source>
</evidence>
<proteinExistence type="predicted"/>
<accession>A0A8B8CD46</accession>
<dbReference type="InterPro" id="IPR052815">
    <property type="entry name" value="PDCD2-like_regulator"/>
</dbReference>
<reference evidence="4" key="1">
    <citation type="submission" date="2025-08" db="UniProtKB">
        <authorList>
            <consortium name="RefSeq"/>
        </authorList>
    </citation>
    <scope>IDENTIFICATION</scope>
    <source>
        <tissue evidence="4">Whole sample</tissue>
    </source>
</reference>
<dbReference type="Pfam" id="PF04194">
    <property type="entry name" value="PDCD2_C"/>
    <property type="match status" value="1"/>
</dbReference>
<feature type="region of interest" description="Disordered" evidence="1">
    <location>
        <begin position="175"/>
        <end position="204"/>
    </location>
</feature>
<evidence type="ECO:0000313" key="4">
    <source>
        <dbReference type="RefSeq" id="XP_022313693.1"/>
    </source>
</evidence>
<gene>
    <name evidence="4" type="primary">LOC111118483</name>
</gene>
<evidence type="ECO:0000259" key="2">
    <source>
        <dbReference type="Pfam" id="PF04194"/>
    </source>
</evidence>
<organism evidence="3 4">
    <name type="scientific">Crassostrea virginica</name>
    <name type="common">Eastern oyster</name>
    <dbReference type="NCBI Taxonomy" id="6565"/>
    <lineage>
        <taxon>Eukaryota</taxon>
        <taxon>Metazoa</taxon>
        <taxon>Spiralia</taxon>
        <taxon>Lophotrochozoa</taxon>
        <taxon>Mollusca</taxon>
        <taxon>Bivalvia</taxon>
        <taxon>Autobranchia</taxon>
        <taxon>Pteriomorphia</taxon>
        <taxon>Ostreida</taxon>
        <taxon>Ostreoidea</taxon>
        <taxon>Ostreidae</taxon>
        <taxon>Crassostrea</taxon>
    </lineage>
</organism>
<sequence>MALLGIKDEFLDSSQACWSINKIGGLPDWMYPGCVNPTCPCCRSSMLLIVQLHCPLEGSPFHRTLYVFTCPRKQCWGKNDSWCVLRSQSLDANYKHPPQQTHTKTKEENGSMFASEDDWGDDVGELEDDFKISKVLEDETKKHGQSRQEEQSLNLEHYEIAVTEGALSNEFDRLTFQDGDKNDDQDNEKEDISIDDSEKNSDEMVIPDDSLHSQVFQMIGSNHENNDENSHDMEEEDETDLASDILISYYLSVVEEESVQKEEDASYVKRLLRDYQRNEGVDLDGMISPDLSSSSGKAGIPTGSEKYERTEIKHGDKVFHKFQKQTAACPQQCVRYQWNGSPLFIKELTPSERSIMTNRSCPCCGGTAIYELQLMPALVNFLQTSKNAGPATEFGTVIVFTCKNSCWDGKSRTKQEMVLLQTDPDHHLFK</sequence>